<protein>
    <recommendedName>
        <fullName evidence="4">DUF2946 domain-containing protein</fullName>
    </recommendedName>
</protein>
<proteinExistence type="predicted"/>
<name>A0ABU0IEM0_9HYPH</name>
<feature type="compositionally biased region" description="Basic and acidic residues" evidence="1">
    <location>
        <begin position="74"/>
        <end position="85"/>
    </location>
</feature>
<dbReference type="EMBL" id="JAUSWH010000009">
    <property type="protein sequence ID" value="MDQ0456691.1"/>
    <property type="molecule type" value="Genomic_DNA"/>
</dbReference>
<evidence type="ECO:0008006" key="4">
    <source>
        <dbReference type="Google" id="ProtNLM"/>
    </source>
</evidence>
<accession>A0ABU0IEM0</accession>
<dbReference type="RefSeq" id="WP_307158870.1">
    <property type="nucleotide sequence ID" value="NZ_JAUSWH010000009.1"/>
</dbReference>
<dbReference type="Proteomes" id="UP001235269">
    <property type="component" value="Unassembled WGS sequence"/>
</dbReference>
<keyword evidence="3" id="KW-1185">Reference proteome</keyword>
<reference evidence="2 3" key="1">
    <citation type="submission" date="2023-07" db="EMBL/GenBank/DDBJ databases">
        <title>Genomic Encyclopedia of Type Strains, Phase IV (KMG-IV): sequencing the most valuable type-strain genomes for metagenomic binning, comparative biology and taxonomic classification.</title>
        <authorList>
            <person name="Goeker M."/>
        </authorList>
    </citation>
    <scope>NUCLEOTIDE SEQUENCE [LARGE SCALE GENOMIC DNA]</scope>
    <source>
        <strain evidence="2 3">DSM 100301</strain>
    </source>
</reference>
<sequence>MATGRIKRWHLAVHALCVLALIALGLGHRLPVLPPAEAAIAELAIPLLPDGTRPDICDPLQEGHDHAAGAAGQKQDHSSTHHDLKSQGCEACRIQSGAALPAPPATLSHHLVALGGAIGQPDRENPQTSSFSAHRKPRGPPSITA</sequence>
<feature type="region of interest" description="Disordered" evidence="1">
    <location>
        <begin position="55"/>
        <end position="85"/>
    </location>
</feature>
<evidence type="ECO:0000256" key="1">
    <source>
        <dbReference type="SAM" id="MobiDB-lite"/>
    </source>
</evidence>
<organism evidence="2 3">
    <name type="scientific">Rhizobium paknamense</name>
    <dbReference type="NCBI Taxonomy" id="1206817"/>
    <lineage>
        <taxon>Bacteria</taxon>
        <taxon>Pseudomonadati</taxon>
        <taxon>Pseudomonadota</taxon>
        <taxon>Alphaproteobacteria</taxon>
        <taxon>Hyphomicrobiales</taxon>
        <taxon>Rhizobiaceae</taxon>
        <taxon>Rhizobium/Agrobacterium group</taxon>
        <taxon>Rhizobium</taxon>
    </lineage>
</organism>
<comment type="caution">
    <text evidence="2">The sequence shown here is derived from an EMBL/GenBank/DDBJ whole genome shotgun (WGS) entry which is preliminary data.</text>
</comment>
<feature type="region of interest" description="Disordered" evidence="1">
    <location>
        <begin position="117"/>
        <end position="145"/>
    </location>
</feature>
<evidence type="ECO:0000313" key="2">
    <source>
        <dbReference type="EMBL" id="MDQ0456691.1"/>
    </source>
</evidence>
<evidence type="ECO:0000313" key="3">
    <source>
        <dbReference type="Proteomes" id="UP001235269"/>
    </source>
</evidence>
<gene>
    <name evidence="2" type="ORF">QO005_003033</name>
</gene>
<feature type="compositionally biased region" description="Basic and acidic residues" evidence="1">
    <location>
        <begin position="55"/>
        <end position="67"/>
    </location>
</feature>